<feature type="domain" description="Cation-transporting P-type ATPase C-terminal" evidence="4">
    <location>
        <begin position="5"/>
        <end position="68"/>
    </location>
</feature>
<organism evidence="5">
    <name type="scientific">Arundo donax</name>
    <name type="common">Giant reed</name>
    <name type="synonym">Donax arundinaceus</name>
    <dbReference type="NCBI Taxonomy" id="35708"/>
    <lineage>
        <taxon>Eukaryota</taxon>
        <taxon>Viridiplantae</taxon>
        <taxon>Streptophyta</taxon>
        <taxon>Embryophyta</taxon>
        <taxon>Tracheophyta</taxon>
        <taxon>Spermatophyta</taxon>
        <taxon>Magnoliopsida</taxon>
        <taxon>Liliopsida</taxon>
        <taxon>Poales</taxon>
        <taxon>Poaceae</taxon>
        <taxon>PACMAD clade</taxon>
        <taxon>Arundinoideae</taxon>
        <taxon>Arundineae</taxon>
        <taxon>Arundo</taxon>
    </lineage>
</organism>
<dbReference type="Pfam" id="PF00689">
    <property type="entry name" value="Cation_ATPase_C"/>
    <property type="match status" value="1"/>
</dbReference>
<dbReference type="SUPFAM" id="SSF81665">
    <property type="entry name" value="Calcium ATPase, transmembrane domain M"/>
    <property type="match status" value="1"/>
</dbReference>
<reference evidence="5" key="2">
    <citation type="journal article" date="2015" name="Data Brief">
        <title>Shoot transcriptome of the giant reed, Arundo donax.</title>
        <authorList>
            <person name="Barrero R.A."/>
            <person name="Guerrero F.D."/>
            <person name="Moolhuijzen P."/>
            <person name="Goolsby J.A."/>
            <person name="Tidwell J."/>
            <person name="Bellgard S.E."/>
            <person name="Bellgard M.I."/>
        </authorList>
    </citation>
    <scope>NUCLEOTIDE SEQUENCE</scope>
    <source>
        <tissue evidence="5">Shoot tissue taken approximately 20 cm above the soil surface</tissue>
    </source>
</reference>
<feature type="transmembrane region" description="Helical" evidence="3">
    <location>
        <begin position="12"/>
        <end position="34"/>
    </location>
</feature>
<evidence type="ECO:0000313" key="5">
    <source>
        <dbReference type="EMBL" id="JAE23625.1"/>
    </source>
</evidence>
<dbReference type="PANTHER" id="PTHR24093:SF531">
    <property type="entry name" value="CALCIUM-TRANSPORTING ATPASE 10, PLASMA MEMBRANE-TYPE"/>
    <property type="match status" value="1"/>
</dbReference>
<dbReference type="GO" id="GO:0005388">
    <property type="term" value="F:P-type calcium transporter activity"/>
    <property type="evidence" value="ECO:0007669"/>
    <property type="project" value="TreeGrafter"/>
</dbReference>
<dbReference type="GO" id="GO:0046872">
    <property type="term" value="F:metal ion binding"/>
    <property type="evidence" value="ECO:0007669"/>
    <property type="project" value="UniProtKB-KW"/>
</dbReference>
<dbReference type="Gene3D" id="1.20.1110.10">
    <property type="entry name" value="Calcium-transporting ATPase, transmembrane domain"/>
    <property type="match status" value="1"/>
</dbReference>
<dbReference type="InterPro" id="IPR006068">
    <property type="entry name" value="ATPase_P-typ_cation-transptr_C"/>
</dbReference>
<keyword evidence="3" id="KW-1133">Transmembrane helix</keyword>
<keyword evidence="3" id="KW-0812">Transmembrane</keyword>
<dbReference type="EMBL" id="GBRH01174271">
    <property type="protein sequence ID" value="JAE23625.1"/>
    <property type="molecule type" value="Transcribed_RNA"/>
</dbReference>
<evidence type="ECO:0000256" key="1">
    <source>
        <dbReference type="ARBA" id="ARBA00022723"/>
    </source>
</evidence>
<reference evidence="5" key="1">
    <citation type="submission" date="2014-09" db="EMBL/GenBank/DDBJ databases">
        <authorList>
            <person name="Magalhaes I.L.F."/>
            <person name="Oliveira U."/>
            <person name="Santos F.R."/>
            <person name="Vidigal T.H.D.A."/>
            <person name="Brescovit A.D."/>
            <person name="Santos A.J."/>
        </authorList>
    </citation>
    <scope>NUCLEOTIDE SEQUENCE</scope>
    <source>
        <tissue evidence="5">Shoot tissue taken approximately 20 cm above the soil surface</tissue>
    </source>
</reference>
<dbReference type="GO" id="GO:0005886">
    <property type="term" value="C:plasma membrane"/>
    <property type="evidence" value="ECO:0007669"/>
    <property type="project" value="TreeGrafter"/>
</dbReference>
<dbReference type="InterPro" id="IPR023298">
    <property type="entry name" value="ATPase_P-typ_TM_dom_sf"/>
</dbReference>
<accession>A0A0A9GEY1</accession>
<keyword evidence="3" id="KW-0472">Membrane</keyword>
<proteinExistence type="predicted"/>
<keyword evidence="1" id="KW-0479">Metal-binding</keyword>
<sequence>MERVNVIKGILKNYVFMAVLTSTVIFQLIMVQFLGEFANTTPLTKLQWLASVLLGLAGMPIAAAVKLIPVGSS</sequence>
<evidence type="ECO:0000259" key="4">
    <source>
        <dbReference type="Pfam" id="PF00689"/>
    </source>
</evidence>
<evidence type="ECO:0000256" key="3">
    <source>
        <dbReference type="SAM" id="Phobius"/>
    </source>
</evidence>
<name>A0A0A9GEY1_ARUDO</name>
<evidence type="ECO:0000256" key="2">
    <source>
        <dbReference type="ARBA" id="ARBA00022842"/>
    </source>
</evidence>
<keyword evidence="2" id="KW-0460">Magnesium</keyword>
<dbReference type="PANTHER" id="PTHR24093">
    <property type="entry name" value="CATION TRANSPORTING ATPASE"/>
    <property type="match status" value="1"/>
</dbReference>
<dbReference type="AlphaFoldDB" id="A0A0A9GEY1"/>
<feature type="transmembrane region" description="Helical" evidence="3">
    <location>
        <begin position="46"/>
        <end position="68"/>
    </location>
</feature>
<protein>
    <submittedName>
        <fullName evidence="5">ACA1</fullName>
    </submittedName>
</protein>